<dbReference type="Proteomes" id="UP000612746">
    <property type="component" value="Unassembled WGS sequence"/>
</dbReference>
<organism evidence="1 2">
    <name type="scientific">Umbelopsis vinacea</name>
    <dbReference type="NCBI Taxonomy" id="44442"/>
    <lineage>
        <taxon>Eukaryota</taxon>
        <taxon>Fungi</taxon>
        <taxon>Fungi incertae sedis</taxon>
        <taxon>Mucoromycota</taxon>
        <taxon>Mucoromycotina</taxon>
        <taxon>Umbelopsidomycetes</taxon>
        <taxon>Umbelopsidales</taxon>
        <taxon>Umbelopsidaceae</taxon>
        <taxon>Umbelopsis</taxon>
    </lineage>
</organism>
<keyword evidence="2" id="KW-1185">Reference proteome</keyword>
<dbReference type="AlphaFoldDB" id="A0A8H7Q6M0"/>
<dbReference type="Gene3D" id="6.10.140.2220">
    <property type="match status" value="1"/>
</dbReference>
<gene>
    <name evidence="1" type="ORF">INT44_003159</name>
</gene>
<protein>
    <recommendedName>
        <fullName evidence="3">MYND-type domain-containing protein</fullName>
    </recommendedName>
</protein>
<dbReference type="SUPFAM" id="SSF144232">
    <property type="entry name" value="HIT/MYND zinc finger-like"/>
    <property type="match status" value="1"/>
</dbReference>
<evidence type="ECO:0000313" key="2">
    <source>
        <dbReference type="Proteomes" id="UP000612746"/>
    </source>
</evidence>
<proteinExistence type="predicted"/>
<dbReference type="EMBL" id="JAEPRA010000004">
    <property type="protein sequence ID" value="KAG2186932.1"/>
    <property type="molecule type" value="Genomic_DNA"/>
</dbReference>
<evidence type="ECO:0008006" key="3">
    <source>
        <dbReference type="Google" id="ProtNLM"/>
    </source>
</evidence>
<comment type="caution">
    <text evidence="1">The sequence shown here is derived from an EMBL/GenBank/DDBJ whole genome shotgun (WGS) entry which is preliminary data.</text>
</comment>
<accession>A0A8H7Q6M0</accession>
<name>A0A8H7Q6M0_9FUNG</name>
<evidence type="ECO:0000313" key="1">
    <source>
        <dbReference type="EMBL" id="KAG2186932.1"/>
    </source>
</evidence>
<reference evidence="1" key="1">
    <citation type="submission" date="2020-12" db="EMBL/GenBank/DDBJ databases">
        <title>Metabolic potential, ecology and presence of endohyphal bacteria is reflected in genomic diversity of Mucoromycotina.</title>
        <authorList>
            <person name="Muszewska A."/>
            <person name="Okrasinska A."/>
            <person name="Steczkiewicz K."/>
            <person name="Drgas O."/>
            <person name="Orlowska M."/>
            <person name="Perlinska-Lenart U."/>
            <person name="Aleksandrzak-Piekarczyk T."/>
            <person name="Szatraj K."/>
            <person name="Zielenkiewicz U."/>
            <person name="Pilsyk S."/>
            <person name="Malc E."/>
            <person name="Mieczkowski P."/>
            <person name="Kruszewska J.S."/>
            <person name="Biernat P."/>
            <person name="Pawlowska J."/>
        </authorList>
    </citation>
    <scope>NUCLEOTIDE SEQUENCE</scope>
    <source>
        <strain evidence="1">WA0000051536</strain>
    </source>
</reference>
<dbReference type="OrthoDB" id="2271790at2759"/>
<sequence length="190" mass="21627">MYHDAEQCHNDLSILVASPDINVDQRVLETVLQISTHLLQCASNPRWQPVSSVLDQLAKRLKHQPCPTAFSETLRMVIYHHRALRCEANMLYEQAIVYYQKVKTVRVPVEIPLASRTQRMAKASLDALTQARRHIYSSDGSDIEHICVACGVEAERMPVCARCKRVRLCSVACARKSDHKRLCKKKVTFA</sequence>